<protein>
    <submittedName>
        <fullName evidence="2">Glycosyltransferase family 4 protein</fullName>
    </submittedName>
</protein>
<dbReference type="GO" id="GO:0016757">
    <property type="term" value="F:glycosyltransferase activity"/>
    <property type="evidence" value="ECO:0007669"/>
    <property type="project" value="TreeGrafter"/>
</dbReference>
<dbReference type="PANTHER" id="PTHR46401">
    <property type="entry name" value="GLYCOSYLTRANSFERASE WBBK-RELATED"/>
    <property type="match status" value="1"/>
</dbReference>
<dbReference type="GO" id="GO:0009103">
    <property type="term" value="P:lipopolysaccharide biosynthetic process"/>
    <property type="evidence" value="ECO:0007669"/>
    <property type="project" value="TreeGrafter"/>
</dbReference>
<dbReference type="AlphaFoldDB" id="A0A6I2UD20"/>
<comment type="caution">
    <text evidence="2">The sequence shown here is derived from an EMBL/GenBank/DDBJ whole genome shotgun (WGS) entry which is preliminary data.</text>
</comment>
<dbReference type="PANTHER" id="PTHR46401:SF2">
    <property type="entry name" value="GLYCOSYLTRANSFERASE WBBK-RELATED"/>
    <property type="match status" value="1"/>
</dbReference>
<dbReference type="EMBL" id="VUNJ01000023">
    <property type="protein sequence ID" value="MST93310.1"/>
    <property type="molecule type" value="Genomic_DNA"/>
</dbReference>
<gene>
    <name evidence="2" type="ORF">FYJ76_15460</name>
</gene>
<accession>A0A6I2UD20</accession>
<dbReference type="Pfam" id="PF13692">
    <property type="entry name" value="Glyco_trans_1_4"/>
    <property type="match status" value="1"/>
</dbReference>
<dbReference type="RefSeq" id="WP_154523914.1">
    <property type="nucleotide sequence ID" value="NZ_JBKWPM010000001.1"/>
</dbReference>
<keyword evidence="1 2" id="KW-0808">Transferase</keyword>
<dbReference type="Gene3D" id="3.40.50.2000">
    <property type="entry name" value="Glycogen Phosphorylase B"/>
    <property type="match status" value="1"/>
</dbReference>
<evidence type="ECO:0000256" key="1">
    <source>
        <dbReference type="ARBA" id="ARBA00022679"/>
    </source>
</evidence>
<sequence>MERRTKRQASFSENIVGSLKTVVNMRKSLQVRLRTNRSISTEGSKVYKTNLLLIGTVTSSSLSKTFVDASINPGPAEIVQKYLIKGLCSVGLKSIEVISAPRIPAYPKTTVKRVQADEWSIGQAKIHSVGFNNLDGFGFIDRAKKIKKAALQWAKRYEKEAKTVLIYSMHSPFLEAAQEIKRIHPKTVVAIVIPDLPQYMSVQKGLKKFLKEWDMEKIKRLMACVDKYVLYTKYMADYFHLSTDKWTVLEGLMDVSKIVPNDLPKDRERPICMYAGRLDVRYAIDKLIEAFGMIPEVDLQLYGSPSDAAKLRGLIDDSENVSYMGTLSQDDVFERMREVDLLINPRPTDIDLSKYSCPSKTFEYMASGTPVLMTKLPGLPEEYYPYLYFFEEESVNGFSKGIKEVIGYSKEQRHEKGRKAQEFLQAEKNAYSQVKRIIEFVCQ</sequence>
<evidence type="ECO:0000313" key="2">
    <source>
        <dbReference type="EMBL" id="MST93310.1"/>
    </source>
</evidence>
<name>A0A6I2UD20_9FIRM</name>
<dbReference type="SUPFAM" id="SSF53756">
    <property type="entry name" value="UDP-Glycosyltransferase/glycogen phosphorylase"/>
    <property type="match status" value="1"/>
</dbReference>
<evidence type="ECO:0000313" key="3">
    <source>
        <dbReference type="Proteomes" id="UP000431913"/>
    </source>
</evidence>
<dbReference type="Proteomes" id="UP000431913">
    <property type="component" value="Unassembled WGS sequence"/>
</dbReference>
<reference evidence="2 3" key="1">
    <citation type="submission" date="2019-08" db="EMBL/GenBank/DDBJ databases">
        <title>In-depth cultivation of the pig gut microbiome towards novel bacterial diversity and tailored functional studies.</title>
        <authorList>
            <person name="Wylensek D."/>
            <person name="Hitch T.C.A."/>
            <person name="Clavel T."/>
        </authorList>
    </citation>
    <scope>NUCLEOTIDE SEQUENCE [LARGE SCALE GENOMIC DNA]</scope>
    <source>
        <strain evidence="2 3">WCA3-601-WT-6J</strain>
    </source>
</reference>
<proteinExistence type="predicted"/>
<organism evidence="2 3">
    <name type="scientific">Ruthenibacterium lactatiformans</name>
    <dbReference type="NCBI Taxonomy" id="1550024"/>
    <lineage>
        <taxon>Bacteria</taxon>
        <taxon>Bacillati</taxon>
        <taxon>Bacillota</taxon>
        <taxon>Clostridia</taxon>
        <taxon>Eubacteriales</taxon>
        <taxon>Oscillospiraceae</taxon>
        <taxon>Ruthenibacterium</taxon>
    </lineage>
</organism>